<dbReference type="AlphaFoldDB" id="A0A847U7H4"/>
<feature type="compositionally biased region" description="Low complexity" evidence="1">
    <location>
        <begin position="13"/>
        <end position="22"/>
    </location>
</feature>
<evidence type="ECO:0000313" key="3">
    <source>
        <dbReference type="Proteomes" id="UP000641625"/>
    </source>
</evidence>
<gene>
    <name evidence="2" type="ORF">GOC77_00045</name>
</gene>
<evidence type="ECO:0000313" key="2">
    <source>
        <dbReference type="EMBL" id="NLV11693.1"/>
    </source>
</evidence>
<dbReference type="Proteomes" id="UP000641625">
    <property type="component" value="Unassembled WGS sequence"/>
</dbReference>
<comment type="caution">
    <text evidence="2">The sequence shown here is derived from an EMBL/GenBank/DDBJ whole genome shotgun (WGS) entry which is preliminary data.</text>
</comment>
<protein>
    <submittedName>
        <fullName evidence="2">Uncharacterized protein</fullName>
    </submittedName>
</protein>
<sequence>MAPMVRVGPSPDPATDTAPPDTGQWRLRHVVGDCTHDIAVERRAVLKG</sequence>
<feature type="region of interest" description="Disordered" evidence="1">
    <location>
        <begin position="1"/>
        <end position="24"/>
    </location>
</feature>
<name>A0A847U7H4_HALAR</name>
<accession>A0A847U7H4</accession>
<dbReference type="RefSeq" id="WP_170095425.1">
    <property type="nucleotide sequence ID" value="NZ_WOWA01000001.1"/>
</dbReference>
<proteinExistence type="predicted"/>
<reference evidence="2" key="1">
    <citation type="submission" date="2019-12" db="EMBL/GenBank/DDBJ databases">
        <title>Whole genome sequencing of Haloarcula argentinensis strain pws5.</title>
        <authorList>
            <person name="Verma D.K."/>
            <person name="Gopal K."/>
            <person name="Prasad E.S."/>
        </authorList>
    </citation>
    <scope>NUCLEOTIDE SEQUENCE</scope>
    <source>
        <strain evidence="2">Pws5</strain>
    </source>
</reference>
<evidence type="ECO:0000256" key="1">
    <source>
        <dbReference type="SAM" id="MobiDB-lite"/>
    </source>
</evidence>
<dbReference type="EMBL" id="WOWA01000001">
    <property type="protein sequence ID" value="NLV11693.1"/>
    <property type="molecule type" value="Genomic_DNA"/>
</dbReference>
<organism evidence="2 3">
    <name type="scientific">Haloarcula argentinensis</name>
    <dbReference type="NCBI Taxonomy" id="43776"/>
    <lineage>
        <taxon>Archaea</taxon>
        <taxon>Methanobacteriati</taxon>
        <taxon>Methanobacteriota</taxon>
        <taxon>Stenosarchaea group</taxon>
        <taxon>Halobacteria</taxon>
        <taxon>Halobacteriales</taxon>
        <taxon>Haloarculaceae</taxon>
        <taxon>Haloarcula</taxon>
    </lineage>
</organism>